<sequence>MKLILMMAMTADGIIAKDKTQNADWTSKADKRVFIAETKKHGAIIMGETTFAAMGGRALPGRLNLILSMTPERYAPAAVAGALEFLNAPPAAVVEYLEVKGFQSAILGGGARTNASFLKAGLVDELWLTVEPKVFGTGLNFTEGEALDLNLELLETEKIGDGAVQLRYRVLPRV</sequence>
<dbReference type="SUPFAM" id="SSF53597">
    <property type="entry name" value="Dihydrofolate reductase-like"/>
    <property type="match status" value="1"/>
</dbReference>
<dbReference type="InterPro" id="IPR002734">
    <property type="entry name" value="RibDG_C"/>
</dbReference>
<dbReference type="Proteomes" id="UP000177310">
    <property type="component" value="Unassembled WGS sequence"/>
</dbReference>
<dbReference type="GO" id="GO:0009231">
    <property type="term" value="P:riboflavin biosynthetic process"/>
    <property type="evidence" value="ECO:0007669"/>
    <property type="project" value="InterPro"/>
</dbReference>
<dbReference type="EMBL" id="MHIL01000006">
    <property type="protein sequence ID" value="OGY52299.1"/>
    <property type="molecule type" value="Genomic_DNA"/>
</dbReference>
<dbReference type="InterPro" id="IPR050765">
    <property type="entry name" value="Riboflavin_Biosynth_HTPR"/>
</dbReference>
<gene>
    <name evidence="2" type="ORF">A3J59_02240</name>
</gene>
<evidence type="ECO:0000313" key="2">
    <source>
        <dbReference type="EMBL" id="OGY52299.1"/>
    </source>
</evidence>
<dbReference type="InterPro" id="IPR024072">
    <property type="entry name" value="DHFR-like_dom_sf"/>
</dbReference>
<organism evidence="2 3">
    <name type="scientific">Candidatus Buchananbacteria bacterium RIFCSPHIGHO2_02_FULL_56_16</name>
    <dbReference type="NCBI Taxonomy" id="1797542"/>
    <lineage>
        <taxon>Bacteria</taxon>
        <taxon>Candidatus Buchananiibacteriota</taxon>
    </lineage>
</organism>
<dbReference type="GO" id="GO:0008703">
    <property type="term" value="F:5-amino-6-(5-phosphoribosylamino)uracil reductase activity"/>
    <property type="evidence" value="ECO:0007669"/>
    <property type="project" value="InterPro"/>
</dbReference>
<dbReference type="Pfam" id="PF01872">
    <property type="entry name" value="RibD_C"/>
    <property type="match status" value="2"/>
</dbReference>
<accession>A0A1G1YJ31</accession>
<dbReference type="STRING" id="1797542.A3J59_02240"/>
<feature type="domain" description="Bacterial bifunctional deaminase-reductase C-terminal" evidence="1">
    <location>
        <begin position="87"/>
        <end position="164"/>
    </location>
</feature>
<comment type="caution">
    <text evidence="2">The sequence shown here is derived from an EMBL/GenBank/DDBJ whole genome shotgun (WGS) entry which is preliminary data.</text>
</comment>
<name>A0A1G1YJ31_9BACT</name>
<evidence type="ECO:0000259" key="1">
    <source>
        <dbReference type="Pfam" id="PF01872"/>
    </source>
</evidence>
<reference evidence="2 3" key="1">
    <citation type="journal article" date="2016" name="Nat. Commun.">
        <title>Thousands of microbial genomes shed light on interconnected biogeochemical processes in an aquifer system.</title>
        <authorList>
            <person name="Anantharaman K."/>
            <person name="Brown C.T."/>
            <person name="Hug L.A."/>
            <person name="Sharon I."/>
            <person name="Castelle C.J."/>
            <person name="Probst A.J."/>
            <person name="Thomas B.C."/>
            <person name="Singh A."/>
            <person name="Wilkins M.J."/>
            <person name="Karaoz U."/>
            <person name="Brodie E.L."/>
            <person name="Williams K.H."/>
            <person name="Hubbard S.S."/>
            <person name="Banfield J.F."/>
        </authorList>
    </citation>
    <scope>NUCLEOTIDE SEQUENCE [LARGE SCALE GENOMIC DNA]</scope>
</reference>
<protein>
    <recommendedName>
        <fullName evidence="1">Bacterial bifunctional deaminase-reductase C-terminal domain-containing protein</fullName>
    </recommendedName>
</protein>
<proteinExistence type="predicted"/>
<dbReference type="PANTHER" id="PTHR38011:SF11">
    <property type="entry name" value="2,5-DIAMINO-6-RIBOSYLAMINO-4(3H)-PYRIMIDINONE 5'-PHOSPHATE REDUCTASE"/>
    <property type="match status" value="1"/>
</dbReference>
<dbReference type="AlphaFoldDB" id="A0A1G1YJ31"/>
<evidence type="ECO:0000313" key="3">
    <source>
        <dbReference type="Proteomes" id="UP000177310"/>
    </source>
</evidence>
<dbReference type="PANTHER" id="PTHR38011">
    <property type="entry name" value="DIHYDROFOLATE REDUCTASE FAMILY PROTEIN (AFU_ORTHOLOGUE AFUA_8G06820)"/>
    <property type="match status" value="1"/>
</dbReference>
<feature type="domain" description="Bacterial bifunctional deaminase-reductase C-terminal" evidence="1">
    <location>
        <begin position="2"/>
        <end position="53"/>
    </location>
</feature>
<dbReference type="Gene3D" id="3.40.430.10">
    <property type="entry name" value="Dihydrofolate Reductase, subunit A"/>
    <property type="match status" value="1"/>
</dbReference>